<keyword evidence="4 9" id="KW-0645">Protease</keyword>
<dbReference type="SUPFAM" id="SSF53187">
    <property type="entry name" value="Zn-dependent exopeptidases"/>
    <property type="match status" value="1"/>
</dbReference>
<dbReference type="Gene3D" id="3.40.630.10">
    <property type="entry name" value="Zn peptidases"/>
    <property type="match status" value="1"/>
</dbReference>
<dbReference type="PRINTS" id="PR00932">
    <property type="entry name" value="AMINO1PTASE"/>
</dbReference>
<keyword evidence="12" id="KW-1185">Reference proteome</keyword>
<evidence type="ECO:0000256" key="3">
    <source>
        <dbReference type="ARBA" id="ARBA00022438"/>
    </source>
</evidence>
<gene>
    <name evidence="11" type="ordered locus">Snas_0697</name>
</gene>
<proteinExistence type="inferred from homology"/>
<evidence type="ECO:0000256" key="2">
    <source>
        <dbReference type="ARBA" id="ARBA00008290"/>
    </source>
</evidence>
<evidence type="ECO:0000313" key="12">
    <source>
        <dbReference type="Proteomes" id="UP000000844"/>
    </source>
</evidence>
<dbReference type="Pfam" id="PF02127">
    <property type="entry name" value="Peptidase_M18"/>
    <property type="match status" value="1"/>
</dbReference>
<evidence type="ECO:0000256" key="6">
    <source>
        <dbReference type="ARBA" id="ARBA00022801"/>
    </source>
</evidence>
<dbReference type="RefSeq" id="WP_013015981.1">
    <property type="nucleotide sequence ID" value="NC_013947.1"/>
</dbReference>
<dbReference type="InterPro" id="IPR001948">
    <property type="entry name" value="Peptidase_M18"/>
</dbReference>
<evidence type="ECO:0000256" key="8">
    <source>
        <dbReference type="ARBA" id="ARBA00023049"/>
    </source>
</evidence>
<keyword evidence="8 9" id="KW-0482">Metalloprotease</keyword>
<evidence type="ECO:0000256" key="1">
    <source>
        <dbReference type="ARBA" id="ARBA00001947"/>
    </source>
</evidence>
<dbReference type="eggNOG" id="COG1362">
    <property type="taxonomic scope" value="Bacteria"/>
</dbReference>
<evidence type="ECO:0000256" key="4">
    <source>
        <dbReference type="ARBA" id="ARBA00022670"/>
    </source>
</evidence>
<dbReference type="OrthoDB" id="5288740at2"/>
<evidence type="ECO:0000256" key="10">
    <source>
        <dbReference type="RuleBase" id="RU004387"/>
    </source>
</evidence>
<dbReference type="SUPFAM" id="SSF101821">
    <property type="entry name" value="Aminopeptidase/glucanase lid domain"/>
    <property type="match status" value="1"/>
</dbReference>
<comment type="similarity">
    <text evidence="2 9">Belongs to the peptidase M18 family.</text>
</comment>
<dbReference type="STRING" id="446470.Snas_0697"/>
<sequence>MSVVFDRRHTDELMSFVSASPTSYHAVARTAKMLAAAGFTALSESEAWDDTSGGHYVIRDGAVIAWYVPETATATTGFRIMGAHTDSPHLRVKPIPDTGAEGWRQIAVEVYGGVPRDTWLDRDLGVSGRLVTRDGTQHLVTVNEPLLRVPRVAIHLDRKVNEGQILDAQSHMTPIWGLGEPEEGELIDFLADRASLDAEEITGWDLAVHDTQAPAYLGRERELLACPRLDNLSSVHAGAAALIAAAEEPGDHIAVLAAFDHEECGSESRSGAGGPFLETILRRILDARGADLQDTARAFADSVVMSSDTTHAVHPNYADRHEPGHMPVAGGGPVIKVNANLRYATDGPGRAIFAAACAKAGVASQTFVNNNALPCGTTIGPITAARLGITTVDIGMAILSMHASRELCAADDPGQLAAVLAAFATE</sequence>
<dbReference type="PANTHER" id="PTHR28570:SF3">
    <property type="entry name" value="ASPARTYL AMINOPEPTIDASE"/>
    <property type="match status" value="1"/>
</dbReference>
<protein>
    <recommendedName>
        <fullName evidence="10">M18 family aminopeptidase</fullName>
        <ecNumber evidence="10">3.4.11.-</ecNumber>
    </recommendedName>
</protein>
<dbReference type="HOGENOM" id="CLU_019532_2_0_11"/>
<keyword evidence="5 9" id="KW-0479">Metal-binding</keyword>
<keyword evidence="6 9" id="KW-0378">Hydrolase</keyword>
<organism evidence="11 12">
    <name type="scientific">Stackebrandtia nassauensis (strain DSM 44728 / CIP 108903 / NRRL B-16338 / NBRC 102104 / LLR-40K-21)</name>
    <dbReference type="NCBI Taxonomy" id="446470"/>
    <lineage>
        <taxon>Bacteria</taxon>
        <taxon>Bacillati</taxon>
        <taxon>Actinomycetota</taxon>
        <taxon>Actinomycetes</taxon>
        <taxon>Glycomycetales</taxon>
        <taxon>Glycomycetaceae</taxon>
        <taxon>Stackebrandtia</taxon>
    </lineage>
</organism>
<comment type="cofactor">
    <cofactor evidence="1 10">
        <name>Zn(2+)</name>
        <dbReference type="ChEBI" id="CHEBI:29105"/>
    </cofactor>
</comment>
<dbReference type="GO" id="GO:0008270">
    <property type="term" value="F:zinc ion binding"/>
    <property type="evidence" value="ECO:0007669"/>
    <property type="project" value="InterPro"/>
</dbReference>
<name>D3Q711_STANL</name>
<keyword evidence="3 9" id="KW-0031">Aminopeptidase</keyword>
<dbReference type="GO" id="GO:0004177">
    <property type="term" value="F:aminopeptidase activity"/>
    <property type="evidence" value="ECO:0007669"/>
    <property type="project" value="UniProtKB-KW"/>
</dbReference>
<dbReference type="GO" id="GO:0008237">
    <property type="term" value="F:metallopeptidase activity"/>
    <property type="evidence" value="ECO:0007669"/>
    <property type="project" value="UniProtKB-KW"/>
</dbReference>
<evidence type="ECO:0000256" key="5">
    <source>
        <dbReference type="ARBA" id="ARBA00022723"/>
    </source>
</evidence>
<dbReference type="AlphaFoldDB" id="D3Q711"/>
<dbReference type="EC" id="3.4.11.-" evidence="10"/>
<accession>D3Q711</accession>
<dbReference type="Gene3D" id="2.30.250.10">
    <property type="entry name" value="Aminopeptidase i, Domain 2"/>
    <property type="match status" value="1"/>
</dbReference>
<evidence type="ECO:0000256" key="7">
    <source>
        <dbReference type="ARBA" id="ARBA00022833"/>
    </source>
</evidence>
<dbReference type="GO" id="GO:0005737">
    <property type="term" value="C:cytoplasm"/>
    <property type="evidence" value="ECO:0007669"/>
    <property type="project" value="UniProtKB-ARBA"/>
</dbReference>
<dbReference type="GO" id="GO:0006508">
    <property type="term" value="P:proteolysis"/>
    <property type="evidence" value="ECO:0007669"/>
    <property type="project" value="UniProtKB-KW"/>
</dbReference>
<evidence type="ECO:0000256" key="9">
    <source>
        <dbReference type="RuleBase" id="RU004386"/>
    </source>
</evidence>
<dbReference type="CDD" id="cd05658">
    <property type="entry name" value="M18_DAP"/>
    <property type="match status" value="1"/>
</dbReference>
<reference evidence="11 12" key="1">
    <citation type="journal article" date="2009" name="Stand. Genomic Sci.">
        <title>Complete genome sequence of Stackebrandtia nassauensis type strain (LLR-40K-21).</title>
        <authorList>
            <person name="Munk C."/>
            <person name="Lapidus A."/>
            <person name="Copeland A."/>
            <person name="Jando M."/>
            <person name="Mayilraj S."/>
            <person name="Glavina Del Rio T."/>
            <person name="Nolan M."/>
            <person name="Chen F."/>
            <person name="Lucas S."/>
            <person name="Tice H."/>
            <person name="Cheng J.F."/>
            <person name="Han C."/>
            <person name="Detter J.C."/>
            <person name="Bruce D."/>
            <person name="Goodwin L."/>
            <person name="Chain P."/>
            <person name="Pitluck S."/>
            <person name="Goker M."/>
            <person name="Ovchinikova G."/>
            <person name="Pati A."/>
            <person name="Ivanova N."/>
            <person name="Mavromatis K."/>
            <person name="Chen A."/>
            <person name="Palaniappan K."/>
            <person name="Land M."/>
            <person name="Hauser L."/>
            <person name="Chang Y.J."/>
            <person name="Jeffries C.D."/>
            <person name="Bristow J."/>
            <person name="Eisen J.A."/>
            <person name="Markowitz V."/>
            <person name="Hugenholtz P."/>
            <person name="Kyrpides N.C."/>
            <person name="Klenk H.P."/>
        </authorList>
    </citation>
    <scope>NUCLEOTIDE SEQUENCE [LARGE SCALE GENOMIC DNA]</scope>
    <source>
        <strain evidence="12">DSM 44728 / CIP 108903 / NRRL B-16338 / NBRC 102104 / LLR-40K-21</strain>
    </source>
</reference>
<dbReference type="EMBL" id="CP001778">
    <property type="protein sequence ID" value="ADD40410.1"/>
    <property type="molecule type" value="Genomic_DNA"/>
</dbReference>
<dbReference type="PANTHER" id="PTHR28570">
    <property type="entry name" value="ASPARTYL AMINOPEPTIDASE"/>
    <property type="match status" value="1"/>
</dbReference>
<keyword evidence="7 9" id="KW-0862">Zinc</keyword>
<evidence type="ECO:0000313" key="11">
    <source>
        <dbReference type="EMBL" id="ADD40410.1"/>
    </source>
</evidence>
<dbReference type="KEGG" id="sna:Snas_0697"/>
<dbReference type="InterPro" id="IPR023358">
    <property type="entry name" value="Peptidase_M18_dom2"/>
</dbReference>
<dbReference type="Proteomes" id="UP000000844">
    <property type="component" value="Chromosome"/>
</dbReference>
<dbReference type="NCBIfam" id="NF002759">
    <property type="entry name" value="PRK02813.1"/>
    <property type="match status" value="1"/>
</dbReference>